<accession>A0ABQ6MWI7</accession>
<evidence type="ECO:0000313" key="5">
    <source>
        <dbReference type="EMBL" id="GMI35038.1"/>
    </source>
</evidence>
<dbReference type="EMBL" id="BRYB01004678">
    <property type="protein sequence ID" value="GMI35038.1"/>
    <property type="molecule type" value="Genomic_DNA"/>
</dbReference>
<evidence type="ECO:0000313" key="6">
    <source>
        <dbReference type="Proteomes" id="UP001165060"/>
    </source>
</evidence>
<dbReference type="InterPro" id="IPR001375">
    <property type="entry name" value="Peptidase_S9_cat"/>
</dbReference>
<dbReference type="PANTHER" id="PTHR11731">
    <property type="entry name" value="PROTEASE FAMILY S9B,C DIPEPTIDYL-PEPTIDASE IV-RELATED"/>
    <property type="match status" value="1"/>
</dbReference>
<proteinExistence type="predicted"/>
<dbReference type="PROSITE" id="PS00708">
    <property type="entry name" value="PRO_ENDOPEP_SER"/>
    <property type="match status" value="1"/>
</dbReference>
<dbReference type="Proteomes" id="UP001165060">
    <property type="component" value="Unassembled WGS sequence"/>
</dbReference>
<dbReference type="Gene3D" id="3.40.50.1820">
    <property type="entry name" value="alpha/beta hydrolase"/>
    <property type="match status" value="1"/>
</dbReference>
<reference evidence="5 6" key="1">
    <citation type="journal article" date="2023" name="Commun. Biol.">
        <title>Genome analysis of Parmales, the sister group of diatoms, reveals the evolutionary specialization of diatoms from phago-mixotrophs to photoautotrophs.</title>
        <authorList>
            <person name="Ban H."/>
            <person name="Sato S."/>
            <person name="Yoshikawa S."/>
            <person name="Yamada K."/>
            <person name="Nakamura Y."/>
            <person name="Ichinomiya M."/>
            <person name="Sato N."/>
            <person name="Blanc-Mathieu R."/>
            <person name="Endo H."/>
            <person name="Kuwata A."/>
            <person name="Ogata H."/>
        </authorList>
    </citation>
    <scope>NUCLEOTIDE SEQUENCE [LARGE SCALE GENOMIC DNA]</scope>
</reference>
<dbReference type="InterPro" id="IPR002469">
    <property type="entry name" value="Peptidase_S9B_N"/>
</dbReference>
<comment type="caution">
    <text evidence="5">The sequence shown here is derived from an EMBL/GenBank/DDBJ whole genome shotgun (WGS) entry which is preliminary data.</text>
</comment>
<evidence type="ECO:0000256" key="2">
    <source>
        <dbReference type="ARBA" id="ARBA00022801"/>
    </source>
</evidence>
<dbReference type="SUPFAM" id="SSF82171">
    <property type="entry name" value="DPP6 N-terminal domain-like"/>
    <property type="match status" value="1"/>
</dbReference>
<dbReference type="InterPro" id="IPR002471">
    <property type="entry name" value="Pept_S9_AS"/>
</dbReference>
<sequence length="877" mass="93728">MSDAPPPPPPPGLSPVLASDIATIPSVGVSGPTSFSFSAGSLLYLQNLPPAQTVPGSPPPPPVRTLLSLDLSSLKSRPVLPPPSATTAAISLSEQMRLERLRLHARGVSEYIPTANRTIVVIAGSIYLVHPAAAAGPARSDSGHRMNASPSTPEDVAASTLVPIYEANTATPSGVISGDGAASDVSVSPDENLVFFTTHNQLFVVTLSNASPAYHDSSGAPLPPSISAPLQLTTSSHPLSTNGVPDFLAAEEMDLHRGYWLVPSTPLRIAYLATDNSPVPPLTLQHPDLTSETHYYPFAGKENPAVELRFMELGFLQGEGAPTPEQAKAAFADSKPIAPPDDCVYVVRVNVTQGGVVSAHQTRDQKKVVLRYTPFSGSPETLHTFTSEHYVNLHNHFRLLPDASAGKGAPDFISANESSGFMHLYLHRSGSPPVALTAGPWQVDKVVHVDAKRGRVFFDCNLGDPVHRVLCVAALSPGPAGAAGVVRLTPEGRTSACTIDAQATHAVVSYSDPATPVTVEVFRTRQDVDPLDAKYLAAGYCLDFLSSPIHTLPTLTAADIPTSHSRIASSLVPPDFVMFDNRVGVPLHACVYKPDAAVHGPGPYPLVLSVYGGPHVQRVAKNFGVTSDLRCQRLRDLGYVVAKVDNRGSSRRGVAFETAIKEDMGNLEVDDQEDAVGWLVANCGADVRRVGIFGWSYGGYMSLMTMMRRPGVFHVAVAGAPVTHWDGYDTHYTERYMSTPQSNPDGYERSSVMAHVATMAEDAKLLLVHGLIDENVHFRHTSRLISKMIEEKKAYDLLLFPEERHSPRKLEDRVYMEERILAYFETHLKRRARAEGGGRGGGGGRKGSGGIINDLIGSFAFALPGNKGGGAGGAVKK</sequence>
<evidence type="ECO:0000256" key="1">
    <source>
        <dbReference type="ARBA" id="ARBA00022670"/>
    </source>
</evidence>
<keyword evidence="6" id="KW-1185">Reference proteome</keyword>
<dbReference type="Pfam" id="PF00930">
    <property type="entry name" value="DPPIV_N"/>
    <property type="match status" value="1"/>
</dbReference>
<dbReference type="SUPFAM" id="SSF53474">
    <property type="entry name" value="alpha/beta-Hydrolases"/>
    <property type="match status" value="1"/>
</dbReference>
<organism evidence="5 6">
    <name type="scientific">Tetraparma gracilis</name>
    <dbReference type="NCBI Taxonomy" id="2962635"/>
    <lineage>
        <taxon>Eukaryota</taxon>
        <taxon>Sar</taxon>
        <taxon>Stramenopiles</taxon>
        <taxon>Ochrophyta</taxon>
        <taxon>Bolidophyceae</taxon>
        <taxon>Parmales</taxon>
        <taxon>Triparmaceae</taxon>
        <taxon>Tetraparma</taxon>
    </lineage>
</organism>
<keyword evidence="1" id="KW-0645">Protease</keyword>
<feature type="domain" description="Peptidase S9 prolyl oligopeptidase catalytic" evidence="3">
    <location>
        <begin position="629"/>
        <end position="829"/>
    </location>
</feature>
<dbReference type="InterPro" id="IPR029058">
    <property type="entry name" value="AB_hydrolase_fold"/>
</dbReference>
<gene>
    <name evidence="5" type="ORF">TeGR_g94</name>
</gene>
<evidence type="ECO:0000259" key="4">
    <source>
        <dbReference type="Pfam" id="PF00930"/>
    </source>
</evidence>
<dbReference type="PANTHER" id="PTHR11731:SF193">
    <property type="entry name" value="DIPEPTIDYL PEPTIDASE 9"/>
    <property type="match status" value="1"/>
</dbReference>
<protein>
    <submittedName>
        <fullName evidence="5">Uncharacterized protein</fullName>
    </submittedName>
</protein>
<dbReference type="Gene3D" id="2.140.10.30">
    <property type="entry name" value="Dipeptidylpeptidase IV, N-terminal domain"/>
    <property type="match status" value="1"/>
</dbReference>
<feature type="domain" description="Dipeptidylpeptidase IV N-terminal" evidence="4">
    <location>
        <begin position="164"/>
        <end position="516"/>
    </location>
</feature>
<dbReference type="Pfam" id="PF00326">
    <property type="entry name" value="Peptidase_S9"/>
    <property type="match status" value="1"/>
</dbReference>
<dbReference type="InterPro" id="IPR050278">
    <property type="entry name" value="Serine_Prot_S9B/DPPIV"/>
</dbReference>
<keyword evidence="2" id="KW-0378">Hydrolase</keyword>
<name>A0ABQ6MWI7_9STRA</name>
<evidence type="ECO:0000259" key="3">
    <source>
        <dbReference type="Pfam" id="PF00326"/>
    </source>
</evidence>